<protein>
    <submittedName>
        <fullName evidence="2">Uncharacterized protein</fullName>
    </submittedName>
</protein>
<evidence type="ECO:0000313" key="3">
    <source>
        <dbReference type="Proteomes" id="UP000075886"/>
    </source>
</evidence>
<dbReference type="EnsemblMetazoa" id="AFAF006212-RA">
    <property type="protein sequence ID" value="AFAF006212-PA"/>
    <property type="gene ID" value="AFAF006212"/>
</dbReference>
<dbReference type="Proteomes" id="UP000075886">
    <property type="component" value="Unassembled WGS sequence"/>
</dbReference>
<dbReference type="AlphaFoldDB" id="A0A182QAC1"/>
<keyword evidence="3" id="KW-1185">Reference proteome</keyword>
<feature type="compositionally biased region" description="Low complexity" evidence="1">
    <location>
        <begin position="48"/>
        <end position="64"/>
    </location>
</feature>
<name>A0A182QAC1_9DIPT</name>
<evidence type="ECO:0000256" key="1">
    <source>
        <dbReference type="SAM" id="MobiDB-lite"/>
    </source>
</evidence>
<evidence type="ECO:0000313" key="2">
    <source>
        <dbReference type="EnsemblMetazoa" id="AFAF006212-PA"/>
    </source>
</evidence>
<sequence length="129" mass="13839">MEYLSDSGPVAPAPNASSYARSANRPRIRLKNPSGSRMSVSRGTVYDSTPPATTATSTASVSSSGCFTPAERLLRPDPLRFTMRPAAGGRMDMAPNTANATHTWKGVERGEKKMAKKMSQESESWLSDA</sequence>
<feature type="compositionally biased region" description="Polar residues" evidence="1">
    <location>
        <begin position="33"/>
        <end position="42"/>
    </location>
</feature>
<reference evidence="2" key="2">
    <citation type="submission" date="2020-05" db="UniProtKB">
        <authorList>
            <consortium name="EnsemblMetazoa"/>
        </authorList>
    </citation>
    <scope>IDENTIFICATION</scope>
    <source>
        <strain evidence="2">FAR1</strain>
    </source>
</reference>
<feature type="region of interest" description="Disordered" evidence="1">
    <location>
        <begin position="1"/>
        <end position="100"/>
    </location>
</feature>
<reference evidence="3" key="1">
    <citation type="submission" date="2014-01" db="EMBL/GenBank/DDBJ databases">
        <title>The Genome Sequence of Anopheles farauti FAR1 (V2).</title>
        <authorList>
            <consortium name="The Broad Institute Genomics Platform"/>
            <person name="Neafsey D.E."/>
            <person name="Besansky N."/>
            <person name="Howell P."/>
            <person name="Walton C."/>
            <person name="Young S.K."/>
            <person name="Zeng Q."/>
            <person name="Gargeya S."/>
            <person name="Fitzgerald M."/>
            <person name="Haas B."/>
            <person name="Abouelleil A."/>
            <person name="Allen A.W."/>
            <person name="Alvarado L."/>
            <person name="Arachchi H.M."/>
            <person name="Berlin A.M."/>
            <person name="Chapman S.B."/>
            <person name="Gainer-Dewar J."/>
            <person name="Goldberg J."/>
            <person name="Griggs A."/>
            <person name="Gujja S."/>
            <person name="Hansen M."/>
            <person name="Howarth C."/>
            <person name="Imamovic A."/>
            <person name="Ireland A."/>
            <person name="Larimer J."/>
            <person name="McCowan C."/>
            <person name="Murphy C."/>
            <person name="Pearson M."/>
            <person name="Poon T.W."/>
            <person name="Priest M."/>
            <person name="Roberts A."/>
            <person name="Saif S."/>
            <person name="Shea T."/>
            <person name="Sisk P."/>
            <person name="Sykes S."/>
            <person name="Wortman J."/>
            <person name="Nusbaum C."/>
            <person name="Birren B."/>
        </authorList>
    </citation>
    <scope>NUCLEOTIDE SEQUENCE [LARGE SCALE GENOMIC DNA]</scope>
    <source>
        <strain evidence="3">FAR1</strain>
    </source>
</reference>
<dbReference type="EMBL" id="AXCN02000448">
    <property type="status" value="NOT_ANNOTATED_CDS"/>
    <property type="molecule type" value="Genomic_DNA"/>
</dbReference>
<proteinExistence type="predicted"/>
<accession>A0A182QAC1</accession>
<organism evidence="2 3">
    <name type="scientific">Anopheles farauti</name>
    <dbReference type="NCBI Taxonomy" id="69004"/>
    <lineage>
        <taxon>Eukaryota</taxon>
        <taxon>Metazoa</taxon>
        <taxon>Ecdysozoa</taxon>
        <taxon>Arthropoda</taxon>
        <taxon>Hexapoda</taxon>
        <taxon>Insecta</taxon>
        <taxon>Pterygota</taxon>
        <taxon>Neoptera</taxon>
        <taxon>Endopterygota</taxon>
        <taxon>Diptera</taxon>
        <taxon>Nematocera</taxon>
        <taxon>Culicoidea</taxon>
        <taxon>Culicidae</taxon>
        <taxon>Anophelinae</taxon>
        <taxon>Anopheles</taxon>
    </lineage>
</organism>
<dbReference type="VEuPathDB" id="VectorBase:AFAF006212"/>